<dbReference type="GO" id="GO:0008270">
    <property type="term" value="F:zinc ion binding"/>
    <property type="evidence" value="ECO:0007669"/>
    <property type="project" value="UniProtKB-KW"/>
</dbReference>
<reference evidence="8 9" key="1">
    <citation type="journal article" date="2017" name="Nat. Ecol. Evol.">
        <title>Scallop genome provides insights into evolution of bilaterian karyotype and development.</title>
        <authorList>
            <person name="Wang S."/>
            <person name="Zhang J."/>
            <person name="Jiao W."/>
            <person name="Li J."/>
            <person name="Xun X."/>
            <person name="Sun Y."/>
            <person name="Guo X."/>
            <person name="Huan P."/>
            <person name="Dong B."/>
            <person name="Zhang L."/>
            <person name="Hu X."/>
            <person name="Sun X."/>
            <person name="Wang J."/>
            <person name="Zhao C."/>
            <person name="Wang Y."/>
            <person name="Wang D."/>
            <person name="Huang X."/>
            <person name="Wang R."/>
            <person name="Lv J."/>
            <person name="Li Y."/>
            <person name="Zhang Z."/>
            <person name="Liu B."/>
            <person name="Lu W."/>
            <person name="Hui Y."/>
            <person name="Liang J."/>
            <person name="Zhou Z."/>
            <person name="Hou R."/>
            <person name="Li X."/>
            <person name="Liu Y."/>
            <person name="Li H."/>
            <person name="Ning X."/>
            <person name="Lin Y."/>
            <person name="Zhao L."/>
            <person name="Xing Q."/>
            <person name="Dou J."/>
            <person name="Li Y."/>
            <person name="Mao J."/>
            <person name="Guo H."/>
            <person name="Dou H."/>
            <person name="Li T."/>
            <person name="Mu C."/>
            <person name="Jiang W."/>
            <person name="Fu Q."/>
            <person name="Fu X."/>
            <person name="Miao Y."/>
            <person name="Liu J."/>
            <person name="Yu Q."/>
            <person name="Li R."/>
            <person name="Liao H."/>
            <person name="Li X."/>
            <person name="Kong Y."/>
            <person name="Jiang Z."/>
            <person name="Chourrout D."/>
            <person name="Li R."/>
            <person name="Bao Z."/>
        </authorList>
    </citation>
    <scope>NUCLEOTIDE SEQUENCE [LARGE SCALE GENOMIC DNA]</scope>
    <source>
        <strain evidence="8 9">PY_sf001</strain>
    </source>
</reference>
<dbReference type="GO" id="GO:0005634">
    <property type="term" value="C:nucleus"/>
    <property type="evidence" value="ECO:0007669"/>
    <property type="project" value="InterPro"/>
</dbReference>
<feature type="domain" description="C2H2-type" evidence="7">
    <location>
        <begin position="1324"/>
        <end position="1351"/>
    </location>
</feature>
<dbReference type="PANTHER" id="PTHR24379">
    <property type="entry name" value="KRAB AND ZINC FINGER DOMAIN-CONTAINING"/>
    <property type="match status" value="1"/>
</dbReference>
<name>A0A210PDY6_MIZYE</name>
<feature type="domain" description="C2H2-type" evidence="7">
    <location>
        <begin position="686"/>
        <end position="708"/>
    </location>
</feature>
<feature type="domain" description="C2H2-type" evidence="7">
    <location>
        <begin position="1224"/>
        <end position="1251"/>
    </location>
</feature>
<feature type="domain" description="C2H2-type" evidence="7">
    <location>
        <begin position="152"/>
        <end position="179"/>
    </location>
</feature>
<feature type="domain" description="C2H2-type" evidence="7">
    <location>
        <begin position="942"/>
        <end position="969"/>
    </location>
</feature>
<feature type="domain" description="C2H2-type" evidence="7">
    <location>
        <begin position="489"/>
        <end position="516"/>
    </location>
</feature>
<evidence type="ECO:0000259" key="7">
    <source>
        <dbReference type="PROSITE" id="PS50157"/>
    </source>
</evidence>
<feature type="domain" description="C2H2-type" evidence="7">
    <location>
        <begin position="1109"/>
        <end position="1131"/>
    </location>
</feature>
<feature type="domain" description="C2H2-type" evidence="7">
    <location>
        <begin position="770"/>
        <end position="797"/>
    </location>
</feature>
<dbReference type="InterPro" id="IPR013087">
    <property type="entry name" value="Znf_C2H2_type"/>
</dbReference>
<dbReference type="PROSITE" id="PS00028">
    <property type="entry name" value="ZINC_FINGER_C2H2_1"/>
    <property type="match status" value="34"/>
</dbReference>
<dbReference type="SUPFAM" id="SSF57667">
    <property type="entry name" value="beta-beta-alpha zinc fingers"/>
    <property type="match status" value="19"/>
</dbReference>
<gene>
    <name evidence="8" type="ORF">KP79_PYT11470</name>
</gene>
<feature type="domain" description="C2H2-type" evidence="7">
    <location>
        <begin position="799"/>
        <end position="826"/>
    </location>
</feature>
<keyword evidence="2" id="KW-0677">Repeat</keyword>
<evidence type="ECO:0000256" key="2">
    <source>
        <dbReference type="ARBA" id="ARBA00022737"/>
    </source>
</evidence>
<dbReference type="InterPro" id="IPR012934">
    <property type="entry name" value="Znf_AD"/>
</dbReference>
<keyword evidence="4" id="KW-0862">Zinc</keyword>
<feature type="domain" description="C2H2-type" evidence="7">
    <location>
        <begin position="460"/>
        <end position="487"/>
    </location>
</feature>
<feature type="domain" description="C2H2-type" evidence="7">
    <location>
        <begin position="1265"/>
        <end position="1287"/>
    </location>
</feature>
<protein>
    <submittedName>
        <fullName evidence="8">Zinc finger protein 91</fullName>
    </submittedName>
</protein>
<feature type="domain" description="C2H2-type" evidence="7">
    <location>
        <begin position="269"/>
        <end position="296"/>
    </location>
</feature>
<evidence type="ECO:0000313" key="9">
    <source>
        <dbReference type="Proteomes" id="UP000242188"/>
    </source>
</evidence>
<feature type="domain" description="C2H2-type" evidence="7">
    <location>
        <begin position="862"/>
        <end position="889"/>
    </location>
</feature>
<feature type="domain" description="C2H2-type" evidence="7">
    <location>
        <begin position="579"/>
        <end position="606"/>
    </location>
</feature>
<dbReference type="EMBL" id="NEDP02076751">
    <property type="protein sequence ID" value="OWF34703.1"/>
    <property type="molecule type" value="Genomic_DNA"/>
</dbReference>
<feature type="domain" description="C2H2-type" evidence="7">
    <location>
        <begin position="68"/>
        <end position="90"/>
    </location>
</feature>
<keyword evidence="1" id="KW-0479">Metal-binding</keyword>
<feature type="domain" description="C2H2-type" evidence="7">
    <location>
        <begin position="632"/>
        <end position="659"/>
    </location>
</feature>
<feature type="domain" description="C2H2-type" evidence="7">
    <location>
        <begin position="1024"/>
        <end position="1052"/>
    </location>
</feature>
<dbReference type="SMART" id="SM00355">
    <property type="entry name" value="ZnF_C2H2"/>
    <property type="match status" value="43"/>
</dbReference>
<dbReference type="OrthoDB" id="9439254at2759"/>
<evidence type="ECO:0000256" key="4">
    <source>
        <dbReference type="ARBA" id="ARBA00022833"/>
    </source>
</evidence>
<evidence type="ECO:0000256" key="5">
    <source>
        <dbReference type="PROSITE-ProRule" id="PRU00042"/>
    </source>
</evidence>
<dbReference type="SMART" id="SM00868">
    <property type="entry name" value="zf-AD"/>
    <property type="match status" value="4"/>
</dbReference>
<dbReference type="PROSITE" id="PS50157">
    <property type="entry name" value="ZINC_FINGER_C2H2_2"/>
    <property type="match status" value="35"/>
</dbReference>
<accession>A0A210PDY6</accession>
<feature type="domain" description="C2H2-type" evidence="7">
    <location>
        <begin position="404"/>
        <end position="432"/>
    </location>
</feature>
<evidence type="ECO:0000256" key="1">
    <source>
        <dbReference type="ARBA" id="ARBA00022723"/>
    </source>
</evidence>
<keyword evidence="9" id="KW-1185">Reference proteome</keyword>
<organism evidence="8 9">
    <name type="scientific">Mizuhopecten yessoensis</name>
    <name type="common">Japanese scallop</name>
    <name type="synonym">Patinopecten yessoensis</name>
    <dbReference type="NCBI Taxonomy" id="6573"/>
    <lineage>
        <taxon>Eukaryota</taxon>
        <taxon>Metazoa</taxon>
        <taxon>Spiralia</taxon>
        <taxon>Lophotrochozoa</taxon>
        <taxon>Mollusca</taxon>
        <taxon>Bivalvia</taxon>
        <taxon>Autobranchia</taxon>
        <taxon>Pteriomorphia</taxon>
        <taxon>Pectinida</taxon>
        <taxon>Pectinoidea</taxon>
        <taxon>Pectinidae</taxon>
        <taxon>Mizuhopecten</taxon>
    </lineage>
</organism>
<feature type="domain" description="C2H2-type" evidence="7">
    <location>
        <begin position="1289"/>
        <end position="1316"/>
    </location>
</feature>
<dbReference type="FunFam" id="3.30.160.60:FF:000446">
    <property type="entry name" value="Zinc finger protein"/>
    <property type="match status" value="4"/>
</dbReference>
<evidence type="ECO:0000313" key="8">
    <source>
        <dbReference type="EMBL" id="OWF34703.1"/>
    </source>
</evidence>
<evidence type="ECO:0000256" key="6">
    <source>
        <dbReference type="SAM" id="MobiDB-lite"/>
    </source>
</evidence>
<feature type="domain" description="C2H2-type" evidence="7">
    <location>
        <begin position="14"/>
        <end position="41"/>
    </location>
</feature>
<feature type="domain" description="C2H2-type" evidence="7">
    <location>
        <begin position="889"/>
        <end position="916"/>
    </location>
</feature>
<feature type="domain" description="C2H2-type" evidence="7">
    <location>
        <begin position="376"/>
        <end position="398"/>
    </location>
</feature>
<feature type="domain" description="C2H2-type" evidence="7">
    <location>
        <begin position="714"/>
        <end position="742"/>
    </location>
</feature>
<dbReference type="Proteomes" id="UP000242188">
    <property type="component" value="Unassembled WGS sequence"/>
</dbReference>
<dbReference type="Pfam" id="PF00096">
    <property type="entry name" value="zf-C2H2"/>
    <property type="match status" value="18"/>
</dbReference>
<dbReference type="PANTHER" id="PTHR24379:SF121">
    <property type="entry name" value="C2H2-TYPE DOMAIN-CONTAINING PROTEIN"/>
    <property type="match status" value="1"/>
</dbReference>
<feature type="domain" description="C2H2-type" evidence="7">
    <location>
        <begin position="970"/>
        <end position="992"/>
    </location>
</feature>
<evidence type="ECO:0000256" key="3">
    <source>
        <dbReference type="ARBA" id="ARBA00022771"/>
    </source>
</evidence>
<comment type="caution">
    <text evidence="8">The sequence shown here is derived from an EMBL/GenBank/DDBJ whole genome shotgun (WGS) entry which is preliminary data.</text>
</comment>
<dbReference type="Gene3D" id="3.30.160.60">
    <property type="entry name" value="Classic Zinc Finger"/>
    <property type="match status" value="23"/>
</dbReference>
<proteinExistence type="predicted"/>
<feature type="domain" description="C2H2-type" evidence="7">
    <location>
        <begin position="42"/>
        <end position="64"/>
    </location>
</feature>
<dbReference type="Pfam" id="PF13912">
    <property type="entry name" value="zf-C2H2_6"/>
    <property type="match status" value="4"/>
</dbReference>
<feature type="domain" description="C2H2-type" evidence="7">
    <location>
        <begin position="181"/>
        <end position="208"/>
    </location>
</feature>
<feature type="compositionally biased region" description="Basic and acidic residues" evidence="6">
    <location>
        <begin position="832"/>
        <end position="841"/>
    </location>
</feature>
<feature type="domain" description="C2H2-type" evidence="7">
    <location>
        <begin position="996"/>
        <end position="1023"/>
    </location>
</feature>
<feature type="domain" description="C2H2-type" evidence="7">
    <location>
        <begin position="1172"/>
        <end position="1195"/>
    </location>
</feature>
<keyword evidence="3 5" id="KW-0863">Zinc-finger</keyword>
<feature type="domain" description="C2H2-type" evidence="7">
    <location>
        <begin position="96"/>
        <end position="124"/>
    </location>
</feature>
<dbReference type="InterPro" id="IPR036236">
    <property type="entry name" value="Znf_C2H2_sf"/>
</dbReference>
<feature type="domain" description="C2H2-type" evidence="7">
    <location>
        <begin position="322"/>
        <end position="349"/>
    </location>
</feature>
<sequence>MKHHRAEHVNKKLHKCDMCGKQFSSLKGLKAHMFVHMNDKKYICEICGKRFVQTIGLKMHMEFHQQSIKCDKCGRCFSKRAQLSLHMKIHLRTVFPKCEFCDKSFKTKGVLQRHMRSFHTIESCDICGLQIHRQLMGNHKLAHEYESNSRYFICSICEDSFKTADSFRTHLEIHKDVDRPYACEICGKTFIAIKSIKDHARSHIERSDILQDSKDSDKNGRGKQNLQMLEDLEDSIVEKVLFPCDLCGKIFSRKCLLDVHLRIHQIVEKNCDKCEKTFKTEIALKNHIDLAHNEKPCEVCGKILTKGELKRHMAEHILKKQYQCDMCFKQFPRLSGLKRHMTVHVNDKKYICDICGKRFEQTTGLKMHMRFHQQSIKCEKCGRCFSKRAQLSLHMKIHLRTVFPKCEYCDKTFKTKGVLQRHMRSYHTTESCDICGLQIHRQLMGNHKLAHEYESNSRDFICSICEDSFKTADSFRTHLEIHKDEDRPYTCEICGKTFIAIKSITDHARLHIERSNTNQDSKVSDKNGSGKKTLQMHEDLEDSIVAKTKLLFPCDLCGKTFLRKCLLDVHLRIHQNVEKNCDKCEKTYKTEIALKNHIDLAHNEKPCEVCGKILTKGELKRHMAEHILKKQYQCDMCFKQFPRLSGLKRHMTVHVNDKKYICDICGKRFVQTTGLKMHMRFHQQSIKCEKCGRCFSKRAQLSLHMKIHLRTVFPKCEYCDKTFKTKGVLQRHMRSYHTAESCDICGLQIHRQLMGNHKLAHEYESNSRDFICSICEDSFKTADSFQTHLEIHKDEDRPYTCEICGKTFIAIKSITDHTRLHIERSNTNQGSKDSDKNGRSEKNLQMPEELEDSIAAKTKLLFPCDLCGKTFLRKCLLDVHLRIHRNVEKNCDKCEKTFKTEIALKNHIDLAHNEKPCKVCGKILTKGELKHHRAEHVNKKLHKCDVCGKQFSGLKGLKTHMSVHVNDKKYSCDICGKRFVQTTGLSMHMRFHQQSIKCDSCGRCFSTRGQLSSHMKIHLRTEFQKCEICAKSYKSKVVLQRHMRSFHTTESCDICGLQINRQLIGNHKLAHENESNSRYFICSVCEDCFKTADSFRTHLEIHKNDDRPYTCEVCGKTFITVKNLRSHVRWHRERFDTHQDSATSYDKKGSSNKNLQMSELENSFGQKTKPVFTCDLCGKVFQIDRHLQNHIKKVHRVLPSYICGENIAHNQMSLQKKTVHQSDCICDICGVSFPDLIKLKRHSEKHRTSKFHAKPTMGSTVEENFKCDICCKEFTSSRKLFCHRKFHKNTCNICGKCFSGKTALSTHMLRYRSKTHVTICKQKYKCSVCRRQLRTKLHLRNHYRMHIKLEKAVLKCEGCALTFTSKEKREAHFNALHVKKPCNICKKKFLTVLLKGHKKLHDLGGKRLISKDTQDKVKILKGKRGHKRESMIPYLKPKEINMDSILMKKAQISNLSSEEQESLNDDRNFFNCIVRRCIDELGITSIKGDNLTRLKSKVKEWLLNVNFDKADISIILKTTASKNISYNKRRRASMSK</sequence>
<dbReference type="FunFam" id="3.30.160.60:FF:000110">
    <property type="entry name" value="Zinc finger protein-like"/>
    <property type="match status" value="3"/>
</dbReference>
<feature type="domain" description="C2H2-type" evidence="7">
    <location>
        <begin position="350"/>
        <end position="372"/>
    </location>
</feature>
<feature type="domain" description="C2H2-type" evidence="7">
    <location>
        <begin position="242"/>
        <end position="264"/>
    </location>
</feature>
<feature type="domain" description="C2H2-type" evidence="7">
    <location>
        <begin position="1080"/>
        <end position="1107"/>
    </location>
</feature>
<dbReference type="FunFam" id="3.30.160.60:FF:000065">
    <property type="entry name" value="B-cell CLL/lymphoma 6, member B"/>
    <property type="match status" value="1"/>
</dbReference>
<feature type="region of interest" description="Disordered" evidence="6">
    <location>
        <begin position="821"/>
        <end position="841"/>
    </location>
</feature>
<feature type="domain" description="C2H2-type" evidence="7">
    <location>
        <begin position="552"/>
        <end position="579"/>
    </location>
</feature>
<feature type="domain" description="C2H2-type" evidence="7">
    <location>
        <begin position="660"/>
        <end position="682"/>
    </location>
</feature>